<evidence type="ECO:0000256" key="3">
    <source>
        <dbReference type="ARBA" id="ARBA00015325"/>
    </source>
</evidence>
<organism evidence="16 17">
    <name type="scientific">Entomospira culicis</name>
    <dbReference type="NCBI Taxonomy" id="2719989"/>
    <lineage>
        <taxon>Bacteria</taxon>
        <taxon>Pseudomonadati</taxon>
        <taxon>Spirochaetota</taxon>
        <taxon>Spirochaetia</taxon>
        <taxon>Spirochaetales</taxon>
        <taxon>Spirochaetaceae</taxon>
        <taxon>Entomospira</taxon>
    </lineage>
</organism>
<dbReference type="GO" id="GO:0015031">
    <property type="term" value="P:protein transport"/>
    <property type="evidence" value="ECO:0007669"/>
    <property type="project" value="UniProtKB-KW"/>
</dbReference>
<keyword evidence="5 13" id="KW-1003">Cell membrane</keyword>
<keyword evidence="17" id="KW-1185">Reference proteome</keyword>
<evidence type="ECO:0000256" key="6">
    <source>
        <dbReference type="ARBA" id="ARBA00022692"/>
    </source>
</evidence>
<dbReference type="EMBL" id="JAATLM010000001">
    <property type="protein sequence ID" value="NIZ68822.1"/>
    <property type="molecule type" value="Genomic_DNA"/>
</dbReference>
<dbReference type="CDD" id="cd20070">
    <property type="entry name" value="5TM_YidC_Alb3"/>
    <property type="match status" value="1"/>
</dbReference>
<dbReference type="Pfam" id="PF02096">
    <property type="entry name" value="60KD_IMP"/>
    <property type="match status" value="1"/>
</dbReference>
<keyword evidence="6 13" id="KW-0812">Transmembrane</keyword>
<dbReference type="InterPro" id="IPR019998">
    <property type="entry name" value="Membr_insert_YidC"/>
</dbReference>
<keyword evidence="4 13" id="KW-0813">Transport</keyword>
<keyword evidence="10 13" id="KW-0143">Chaperone</keyword>
<dbReference type="InterPro" id="IPR038221">
    <property type="entry name" value="YidC_periplasmic_sf"/>
</dbReference>
<gene>
    <name evidence="13 16" type="primary">yidC</name>
    <name evidence="16" type="ORF">HCT48_01120</name>
</gene>
<dbReference type="PRINTS" id="PR00701">
    <property type="entry name" value="60KDINNERMP"/>
</dbReference>
<feature type="domain" description="Membrane insertase YidC N-terminal" evidence="15">
    <location>
        <begin position="80"/>
        <end position="333"/>
    </location>
</feature>
<evidence type="ECO:0000256" key="4">
    <source>
        <dbReference type="ARBA" id="ARBA00022448"/>
    </source>
</evidence>
<comment type="subunit">
    <text evidence="13">Interacts with the Sec translocase complex via SecD. Specifically interacts with transmembrane segments of nascent integral membrane proteins during membrane integration.</text>
</comment>
<evidence type="ECO:0000259" key="15">
    <source>
        <dbReference type="Pfam" id="PF14849"/>
    </source>
</evidence>
<evidence type="ECO:0000313" key="16">
    <source>
        <dbReference type="EMBL" id="NIZ68822.1"/>
    </source>
</evidence>
<dbReference type="RefSeq" id="WP_167694938.1">
    <property type="nucleotide sequence ID" value="NZ_CP118181.1"/>
</dbReference>
<feature type="domain" description="Membrane insertase YidC/Oxa/ALB C-terminal" evidence="14">
    <location>
        <begin position="375"/>
        <end position="570"/>
    </location>
</feature>
<evidence type="ECO:0000256" key="13">
    <source>
        <dbReference type="HAMAP-Rule" id="MF_01810"/>
    </source>
</evidence>
<feature type="transmembrane region" description="Helical" evidence="13">
    <location>
        <begin position="437"/>
        <end position="461"/>
    </location>
</feature>
<comment type="function">
    <text evidence="13">Required for the insertion and/or proper folding and/or complex formation of integral membrane proteins into the membrane. Involved in integration of membrane proteins that insert both dependently and independently of the Sec translocase complex, as well as at least some lipoproteins. Aids folding of multispanning membrane proteins.</text>
</comment>
<evidence type="ECO:0000256" key="9">
    <source>
        <dbReference type="ARBA" id="ARBA00023136"/>
    </source>
</evidence>
<feature type="transmembrane region" description="Helical" evidence="13">
    <location>
        <begin position="499"/>
        <end position="519"/>
    </location>
</feature>
<evidence type="ECO:0000256" key="11">
    <source>
        <dbReference type="ARBA" id="ARBA00033245"/>
    </source>
</evidence>
<dbReference type="HAMAP" id="MF_01810">
    <property type="entry name" value="YidC_type1"/>
    <property type="match status" value="1"/>
</dbReference>
<keyword evidence="9 13" id="KW-0472">Membrane</keyword>
<dbReference type="AlphaFoldDB" id="A0A968GGW4"/>
<evidence type="ECO:0000256" key="2">
    <source>
        <dbReference type="ARBA" id="ARBA00010527"/>
    </source>
</evidence>
<dbReference type="InterPro" id="IPR047196">
    <property type="entry name" value="YidC_ALB_C"/>
</dbReference>
<reference evidence="16" key="1">
    <citation type="submission" date="2020-03" db="EMBL/GenBank/DDBJ databases">
        <title>Spirochaetal bacteria isolated from arthropods constitute a novel genus Entomospira genus novum within the order Spirochaetales.</title>
        <authorList>
            <person name="Grana-Miraglia L."/>
            <person name="Sikutova S."/>
            <person name="Fingerle V."/>
            <person name="Sing A."/>
            <person name="Castillo-Ramirez S."/>
            <person name="Margos G."/>
            <person name="Rudolf I."/>
        </authorList>
    </citation>
    <scope>NUCLEOTIDE SEQUENCE</scope>
    <source>
        <strain evidence="16">BR149</strain>
    </source>
</reference>
<name>A0A968GGW4_9SPIO</name>
<dbReference type="Gene3D" id="2.70.98.90">
    <property type="match status" value="1"/>
</dbReference>
<feature type="transmembrane region" description="Helical" evidence="13">
    <location>
        <begin position="531"/>
        <end position="547"/>
    </location>
</feature>
<dbReference type="Pfam" id="PF14849">
    <property type="entry name" value="YidC_periplas"/>
    <property type="match status" value="1"/>
</dbReference>
<evidence type="ECO:0000256" key="12">
    <source>
        <dbReference type="ARBA" id="ARBA00033342"/>
    </source>
</evidence>
<dbReference type="PANTHER" id="PTHR12428">
    <property type="entry name" value="OXA1"/>
    <property type="match status" value="1"/>
</dbReference>
<comment type="similarity">
    <text evidence="2 13">Belongs to the OXA1/ALB3/YidC family. Type 1 subfamily.</text>
</comment>
<dbReference type="GO" id="GO:0051205">
    <property type="term" value="P:protein insertion into membrane"/>
    <property type="evidence" value="ECO:0007669"/>
    <property type="project" value="TreeGrafter"/>
</dbReference>
<evidence type="ECO:0000256" key="10">
    <source>
        <dbReference type="ARBA" id="ARBA00023186"/>
    </source>
</evidence>
<dbReference type="InterPro" id="IPR028055">
    <property type="entry name" value="YidC/Oxa/ALB_C"/>
</dbReference>
<dbReference type="InterPro" id="IPR001708">
    <property type="entry name" value="YidC/ALB3/OXA1/COX18"/>
</dbReference>
<comment type="caution">
    <text evidence="16">The sequence shown here is derived from an EMBL/GenBank/DDBJ whole genome shotgun (WGS) entry which is preliminary data.</text>
</comment>
<dbReference type="Proteomes" id="UP000778951">
    <property type="component" value="Unassembled WGS sequence"/>
</dbReference>
<feature type="transmembrane region" description="Helical" evidence="13">
    <location>
        <begin position="363"/>
        <end position="391"/>
    </location>
</feature>
<dbReference type="InterPro" id="IPR028053">
    <property type="entry name" value="Membr_insert_YidC_N"/>
</dbReference>
<dbReference type="PANTHER" id="PTHR12428:SF65">
    <property type="entry name" value="CYTOCHROME C OXIDASE ASSEMBLY PROTEIN COX18, MITOCHONDRIAL"/>
    <property type="match status" value="1"/>
</dbReference>
<evidence type="ECO:0000256" key="7">
    <source>
        <dbReference type="ARBA" id="ARBA00022927"/>
    </source>
</evidence>
<evidence type="ECO:0000313" key="17">
    <source>
        <dbReference type="Proteomes" id="UP000778951"/>
    </source>
</evidence>
<evidence type="ECO:0000256" key="5">
    <source>
        <dbReference type="ARBA" id="ARBA00022475"/>
    </source>
</evidence>
<keyword evidence="7 13" id="KW-0653">Protein transport</keyword>
<comment type="subcellular location">
    <subcellularLocation>
        <location evidence="1">Cell inner membrane</location>
        <topology evidence="1">Multi-pass membrane protein</topology>
    </subcellularLocation>
    <subcellularLocation>
        <location evidence="13">Cell membrane</location>
        <topology evidence="13">Multi-pass membrane protein</topology>
    </subcellularLocation>
</comment>
<keyword evidence="8 13" id="KW-1133">Transmembrane helix</keyword>
<dbReference type="GO" id="GO:0032977">
    <property type="term" value="F:membrane insertase activity"/>
    <property type="evidence" value="ECO:0007669"/>
    <property type="project" value="InterPro"/>
</dbReference>
<evidence type="ECO:0000256" key="8">
    <source>
        <dbReference type="ARBA" id="ARBA00022989"/>
    </source>
</evidence>
<sequence>MDKRLILTIALVSIVFLTGNFVMSKLYPPVEVPTHTEASGVADALPATSTTALSLFVPVAGEEGEVTPIKESTYIHSDGLYEITFSTQGATMQSLKLREFHDPRTKEPIELVLPFNSEPAGAFTLYFPEDNSLKPLTANFTLIEQRADALIFAYDFRYTLAQAGESQSIRLLKEFHFNEEYLFKVNVAFVALDDLPLPQALLTGGYTLESLPQLGPDFERLDGRDTFRHSIYLNADKKRVMAKMRAGVATANDGALWAGVSEKYFLLLGIPQNAPLRMHWSTRSLDEETQKSGLQFNVTRGATTGRMLEVRDELFYYMGPKQEAQLLRYNIAKDNAWGVSDLYLNRAMDAHVFLGVIITPLKWILFFIYGFVGNWGWAIVILTVLVKLLLLKPSISSAVSMSSMTKVQPKLKALQEKYKDNKEELARKQMELYQKEGVNPAGGCLPMLIQLPILLALFSLFNQYFELRGAPWILWVQDLSSPDKFLTFSRPLPLLGWNYLNLLPIFYIVTQMLTTFLSMNDTTANNQQMRTMMWLLPLIFFFMLYNMPSGLFLYWTVSNILGLFQQLLINHWKKDGTLEKMHAKKEAKKRGKNQQRAQLMAAYQQRLNQSKGKKK</sequence>
<dbReference type="NCBIfam" id="TIGR03592">
    <property type="entry name" value="yidC_oxa1_cterm"/>
    <property type="match status" value="1"/>
</dbReference>
<evidence type="ECO:0000256" key="1">
    <source>
        <dbReference type="ARBA" id="ARBA00004429"/>
    </source>
</evidence>
<dbReference type="PRINTS" id="PR01900">
    <property type="entry name" value="YIDCPROTEIN"/>
</dbReference>
<dbReference type="GO" id="GO:0005886">
    <property type="term" value="C:plasma membrane"/>
    <property type="evidence" value="ECO:0007669"/>
    <property type="project" value="UniProtKB-SubCell"/>
</dbReference>
<evidence type="ECO:0000259" key="14">
    <source>
        <dbReference type="Pfam" id="PF02096"/>
    </source>
</evidence>
<accession>A0A968GGW4</accession>
<protein>
    <recommendedName>
        <fullName evidence="3 13">Membrane protein insertase YidC</fullName>
    </recommendedName>
    <alternativeName>
        <fullName evidence="12 13">Foldase YidC</fullName>
    </alternativeName>
    <alternativeName>
        <fullName evidence="13">Membrane protein YidC</fullName>
    </alternativeName>
    <alternativeName>
        <fullName evidence="11 13">membrane integrase YidC</fullName>
    </alternativeName>
</protein>
<proteinExistence type="inferred from homology"/>